<dbReference type="Proteomes" id="UP000663879">
    <property type="component" value="Unassembled WGS sequence"/>
</dbReference>
<dbReference type="EMBL" id="CAJNOC010000338">
    <property type="protein sequence ID" value="CAF0747382.1"/>
    <property type="molecule type" value="Genomic_DNA"/>
</dbReference>
<dbReference type="OrthoDB" id="125856at2759"/>
<evidence type="ECO:0000256" key="1">
    <source>
        <dbReference type="ARBA" id="ARBA00006572"/>
    </source>
</evidence>
<dbReference type="InterPro" id="IPR048625">
    <property type="entry name" value="Sec10_N"/>
</dbReference>
<dbReference type="PANTHER" id="PTHR12100">
    <property type="entry name" value="SEC10"/>
    <property type="match status" value="1"/>
</dbReference>
<evidence type="ECO:0000313" key="11">
    <source>
        <dbReference type="Proteomes" id="UP000663879"/>
    </source>
</evidence>
<dbReference type="GO" id="GO:0000145">
    <property type="term" value="C:exocyst"/>
    <property type="evidence" value="ECO:0007669"/>
    <property type="project" value="TreeGrafter"/>
</dbReference>
<reference evidence="10" key="1">
    <citation type="submission" date="2021-02" db="EMBL/GenBank/DDBJ databases">
        <authorList>
            <person name="Nowell W R."/>
        </authorList>
    </citation>
    <scope>NUCLEOTIDE SEQUENCE</scope>
    <source>
        <strain evidence="10">Ploen Becks lab</strain>
    </source>
</reference>
<gene>
    <name evidence="10" type="ORF">OXX778_LOCUS3727</name>
</gene>
<sequence>MAHLILKEIEQENFNVDNLIENLTYKATDGRVGQQDFDPLILEDIFKKTIEDLKKINDKTKQKIESLESDCQKEKNVCKEKILKLEQSYKDSFEHLSTLDKRISNVSSTMSDMGSQLENLNRPRLNLFESFKTAKYFDKFMDGIDNSGVFADDSKLESAAEVIYKLYLLSSDLNDERFDKANSLIANKYSDIEIKLIQRFHQAFFRNDKKEMKKYLNILSNFKDYQECIIEFTKNLQLSIKDSQDLFSELLPLCIKSNEIFNEVLPNNERIMEQFVKDLFLDRVQTYVNLNIEKYKETDLEKYLDTIYLFYNKTKKIFKELSDLMKMSSESTFFNKLLNEVFQAHLKDYINLEKTNLQNKFKAHLDRFYEKIGHTKKNLQSGFIPNFLSKNSNELIDERFLSHDVTTLCIDDAKKSINRTLLLCDSNSQAKSLDDMYEIICQYLCRDHIYYSIDLHINALQSIDFKQEINLYILPLIKQLNDLMYLFEQFTNDTILPSVINTPYYQKILSKLKQICSDLELKVDNGLEKAFVVICNHIKHVLQMEQKRTDFKTESDEFYNQSTVACSKAIKIVETQVGRINDSLDGINVNKALNELGIKFHRCVYDHLFRYEYNELGGMALIRDINDYRLCAKNFKSPVVDKLFTVLYSLSTLLVAKPANLQEICSEENLRVLSKDTIESFVQLRSDARTLRFQINRK</sequence>
<feature type="domain" description="Exocyst complex component Sec10-like alpha-helical bundle" evidence="8">
    <location>
        <begin position="159"/>
        <end position="693"/>
    </location>
</feature>
<dbReference type="AlphaFoldDB" id="A0A813P4S1"/>
<evidence type="ECO:0000313" key="10">
    <source>
        <dbReference type="EMBL" id="CAF0747382.1"/>
    </source>
</evidence>
<dbReference type="GO" id="GO:0006893">
    <property type="term" value="P:Golgi to plasma membrane transport"/>
    <property type="evidence" value="ECO:0007669"/>
    <property type="project" value="TreeGrafter"/>
</dbReference>
<evidence type="ECO:0000256" key="6">
    <source>
        <dbReference type="ARBA" id="ARBA00031471"/>
    </source>
</evidence>
<keyword evidence="4" id="KW-0268">Exocytosis</keyword>
<evidence type="ECO:0000256" key="2">
    <source>
        <dbReference type="ARBA" id="ARBA00017524"/>
    </source>
</evidence>
<evidence type="ECO:0000259" key="9">
    <source>
        <dbReference type="Pfam" id="PF20667"/>
    </source>
</evidence>
<dbReference type="Pfam" id="PF07393">
    <property type="entry name" value="Sec10_HB"/>
    <property type="match status" value="1"/>
</dbReference>
<keyword evidence="3" id="KW-0813">Transport</keyword>
<evidence type="ECO:0000256" key="5">
    <source>
        <dbReference type="ARBA" id="ARBA00023054"/>
    </source>
</evidence>
<evidence type="ECO:0000259" key="8">
    <source>
        <dbReference type="Pfam" id="PF07393"/>
    </source>
</evidence>
<proteinExistence type="inferred from homology"/>
<comment type="similarity">
    <text evidence="1">Belongs to the SEC10 family.</text>
</comment>
<evidence type="ECO:0000256" key="3">
    <source>
        <dbReference type="ARBA" id="ARBA00022448"/>
    </source>
</evidence>
<name>A0A813P4S1_9BILA</name>
<organism evidence="10 11">
    <name type="scientific">Brachionus calyciflorus</name>
    <dbReference type="NCBI Taxonomy" id="104777"/>
    <lineage>
        <taxon>Eukaryota</taxon>
        <taxon>Metazoa</taxon>
        <taxon>Spiralia</taxon>
        <taxon>Gnathifera</taxon>
        <taxon>Rotifera</taxon>
        <taxon>Eurotatoria</taxon>
        <taxon>Monogononta</taxon>
        <taxon>Pseudotrocha</taxon>
        <taxon>Ploima</taxon>
        <taxon>Brachionidae</taxon>
        <taxon>Brachionus</taxon>
    </lineage>
</organism>
<dbReference type="Pfam" id="PF20667">
    <property type="entry name" value="Sec10_N"/>
    <property type="match status" value="1"/>
</dbReference>
<accession>A0A813P4S1</accession>
<keyword evidence="5 7" id="KW-0175">Coiled coil</keyword>
<dbReference type="Gene3D" id="1.20.58.1970">
    <property type="match status" value="1"/>
</dbReference>
<keyword evidence="11" id="KW-1185">Reference proteome</keyword>
<dbReference type="InterPro" id="IPR048627">
    <property type="entry name" value="Sec10_HB"/>
</dbReference>
<evidence type="ECO:0000256" key="7">
    <source>
        <dbReference type="SAM" id="Coils"/>
    </source>
</evidence>
<feature type="domain" description="Exocyst complex component Sec10 N-terminal" evidence="9">
    <location>
        <begin position="43"/>
        <end position="143"/>
    </location>
</feature>
<feature type="coiled-coil region" evidence="7">
    <location>
        <begin position="50"/>
        <end position="77"/>
    </location>
</feature>
<dbReference type="PANTHER" id="PTHR12100:SF0">
    <property type="entry name" value="EXOCYST COMPLEX COMPONENT 5"/>
    <property type="match status" value="1"/>
</dbReference>
<dbReference type="GO" id="GO:0006887">
    <property type="term" value="P:exocytosis"/>
    <property type="evidence" value="ECO:0007669"/>
    <property type="project" value="UniProtKB-KW"/>
</dbReference>
<protein>
    <recommendedName>
        <fullName evidence="2">Exocyst complex component 5</fullName>
    </recommendedName>
    <alternativeName>
        <fullName evidence="6">Exocyst complex component Sec10</fullName>
    </alternativeName>
</protein>
<evidence type="ECO:0000256" key="4">
    <source>
        <dbReference type="ARBA" id="ARBA00022483"/>
    </source>
</evidence>
<comment type="caution">
    <text evidence="10">The sequence shown here is derived from an EMBL/GenBank/DDBJ whole genome shotgun (WGS) entry which is preliminary data.</text>
</comment>
<dbReference type="InterPro" id="IPR009976">
    <property type="entry name" value="Sec10-like"/>
</dbReference>